<proteinExistence type="inferred from homology"/>
<dbReference type="GO" id="GO:0046982">
    <property type="term" value="F:protein heterodimerization activity"/>
    <property type="evidence" value="ECO:0007669"/>
    <property type="project" value="InterPro"/>
</dbReference>
<feature type="compositionally biased region" description="Low complexity" evidence="8">
    <location>
        <begin position="101"/>
        <end position="121"/>
    </location>
</feature>
<evidence type="ECO:0000313" key="11">
    <source>
        <dbReference type="Proteomes" id="UP000054279"/>
    </source>
</evidence>
<dbReference type="OrthoDB" id="2193432at2759"/>
<sequence length="387" mass="41069">MSAPSQHAGQSSQNQVRPQAQAHLQPAQATSEQLFASLGAFVKPGSHMGNLSHAELVGLLVKNLPQLLEFAKQGKLNEPQMHQLRVLSVYQRAQTAQAQAQASGQAQAQASGQAPAQQAAPAPQPKPIMPLQLHPHSQPQSQPAPTQQQPAQTPHQTPTTQTPASALSINPALKRKAAGDDTPIGSTSWNLGISSPLTTTNPGAQAWPNTTTQARPTLSGGLPAGRVSGTPAHVEKVPEDLSMYGVGELRVGQRKNTLADQSMRRSIQDLVSSIDPNVKLEPEVEDLLLDIADEFIDSVTNFGCRLAKHRGGDTLEVRDLQLHLERNHNIRVPGFASDETRFSITQSGAAGAAGAGGKKTAGQTTHMTLRSSRLAAVQQAKKDAKHV</sequence>
<comment type="subcellular location">
    <subcellularLocation>
        <location evidence="1">Nucleus</location>
    </subcellularLocation>
</comment>
<gene>
    <name evidence="10" type="ORF">M422DRAFT_32720</name>
</gene>
<evidence type="ECO:0000256" key="8">
    <source>
        <dbReference type="SAM" id="MobiDB-lite"/>
    </source>
</evidence>
<feature type="region of interest" description="Disordered" evidence="8">
    <location>
        <begin position="1"/>
        <end position="29"/>
    </location>
</feature>
<feature type="region of interest" description="Disordered" evidence="8">
    <location>
        <begin position="101"/>
        <end position="233"/>
    </location>
</feature>
<feature type="domain" description="Transcription initiation factor TFIID subunit 12" evidence="9">
    <location>
        <begin position="264"/>
        <end position="330"/>
    </location>
</feature>
<feature type="compositionally biased region" description="Polar residues" evidence="8">
    <location>
        <begin position="1"/>
        <end position="17"/>
    </location>
</feature>
<protein>
    <recommendedName>
        <fullName evidence="6">TBP-associated factor 12</fullName>
    </recommendedName>
    <alternativeName>
        <fullName evidence="7">Transcription initiation factor TFIID subunit 12</fullName>
    </alternativeName>
</protein>
<evidence type="ECO:0000256" key="4">
    <source>
        <dbReference type="ARBA" id="ARBA00023163"/>
    </source>
</evidence>
<dbReference type="InterPro" id="IPR003228">
    <property type="entry name" value="TFIID_TAF12_dom"/>
</dbReference>
<accession>A0A0C9U8V0</accession>
<keyword evidence="3" id="KW-0805">Transcription regulation</keyword>
<dbReference type="CDD" id="cd07981">
    <property type="entry name" value="HFD_TAF12"/>
    <property type="match status" value="1"/>
</dbReference>
<dbReference type="GO" id="GO:0005669">
    <property type="term" value="C:transcription factor TFIID complex"/>
    <property type="evidence" value="ECO:0007669"/>
    <property type="project" value="InterPro"/>
</dbReference>
<feature type="compositionally biased region" description="Low complexity" evidence="8">
    <location>
        <begin position="18"/>
        <end position="29"/>
    </location>
</feature>
<evidence type="ECO:0000256" key="6">
    <source>
        <dbReference type="ARBA" id="ARBA00075089"/>
    </source>
</evidence>
<dbReference type="SUPFAM" id="SSF47113">
    <property type="entry name" value="Histone-fold"/>
    <property type="match status" value="1"/>
</dbReference>
<dbReference type="GO" id="GO:0003677">
    <property type="term" value="F:DNA binding"/>
    <property type="evidence" value="ECO:0007669"/>
    <property type="project" value="TreeGrafter"/>
</dbReference>
<organism evidence="10 11">
    <name type="scientific">Sphaerobolus stellatus (strain SS14)</name>
    <dbReference type="NCBI Taxonomy" id="990650"/>
    <lineage>
        <taxon>Eukaryota</taxon>
        <taxon>Fungi</taxon>
        <taxon>Dikarya</taxon>
        <taxon>Basidiomycota</taxon>
        <taxon>Agaricomycotina</taxon>
        <taxon>Agaricomycetes</taxon>
        <taxon>Phallomycetidae</taxon>
        <taxon>Geastrales</taxon>
        <taxon>Sphaerobolaceae</taxon>
        <taxon>Sphaerobolus</taxon>
    </lineage>
</organism>
<dbReference type="EMBL" id="KN837152">
    <property type="protein sequence ID" value="KIJ39473.1"/>
    <property type="molecule type" value="Genomic_DNA"/>
</dbReference>
<dbReference type="Proteomes" id="UP000054279">
    <property type="component" value="Unassembled WGS sequence"/>
</dbReference>
<name>A0A0C9U8V0_SPHS4</name>
<keyword evidence="4" id="KW-0804">Transcription</keyword>
<dbReference type="Pfam" id="PF03847">
    <property type="entry name" value="TFIID_20kDa"/>
    <property type="match status" value="1"/>
</dbReference>
<keyword evidence="11" id="KW-1185">Reference proteome</keyword>
<evidence type="ECO:0000313" key="10">
    <source>
        <dbReference type="EMBL" id="KIJ39473.1"/>
    </source>
</evidence>
<dbReference type="AlphaFoldDB" id="A0A0C9U8V0"/>
<comment type="similarity">
    <text evidence="2">Belongs to the TAF12 family.</text>
</comment>
<feature type="compositionally biased region" description="Polar residues" evidence="8">
    <location>
        <begin position="184"/>
        <end position="216"/>
    </location>
</feature>
<evidence type="ECO:0000256" key="3">
    <source>
        <dbReference type="ARBA" id="ARBA00023015"/>
    </source>
</evidence>
<dbReference type="HOGENOM" id="CLU_055867_0_0_1"/>
<dbReference type="FunFam" id="1.10.20.10:FF:000011">
    <property type="entry name" value="Transcription initiation factor TFIID subunit 12"/>
    <property type="match status" value="1"/>
</dbReference>
<evidence type="ECO:0000259" key="9">
    <source>
        <dbReference type="Pfam" id="PF03847"/>
    </source>
</evidence>
<dbReference type="PANTHER" id="PTHR12264:SF21">
    <property type="entry name" value="TRANSCRIPTION INITIATION FACTOR TFIID SUBUNIT 12"/>
    <property type="match status" value="1"/>
</dbReference>
<evidence type="ECO:0000256" key="2">
    <source>
        <dbReference type="ARBA" id="ARBA00007530"/>
    </source>
</evidence>
<reference evidence="10 11" key="1">
    <citation type="submission" date="2014-06" db="EMBL/GenBank/DDBJ databases">
        <title>Evolutionary Origins and Diversification of the Mycorrhizal Mutualists.</title>
        <authorList>
            <consortium name="DOE Joint Genome Institute"/>
            <consortium name="Mycorrhizal Genomics Consortium"/>
            <person name="Kohler A."/>
            <person name="Kuo A."/>
            <person name="Nagy L.G."/>
            <person name="Floudas D."/>
            <person name="Copeland A."/>
            <person name="Barry K.W."/>
            <person name="Cichocki N."/>
            <person name="Veneault-Fourrey C."/>
            <person name="LaButti K."/>
            <person name="Lindquist E.A."/>
            <person name="Lipzen A."/>
            <person name="Lundell T."/>
            <person name="Morin E."/>
            <person name="Murat C."/>
            <person name="Riley R."/>
            <person name="Ohm R."/>
            <person name="Sun H."/>
            <person name="Tunlid A."/>
            <person name="Henrissat B."/>
            <person name="Grigoriev I.V."/>
            <person name="Hibbett D.S."/>
            <person name="Martin F."/>
        </authorList>
    </citation>
    <scope>NUCLEOTIDE SEQUENCE [LARGE SCALE GENOMIC DNA]</scope>
    <source>
        <strain evidence="10 11">SS14</strain>
    </source>
</reference>
<evidence type="ECO:0000256" key="1">
    <source>
        <dbReference type="ARBA" id="ARBA00004123"/>
    </source>
</evidence>
<keyword evidence="5" id="KW-0539">Nucleus</keyword>
<dbReference type="Gene3D" id="1.10.20.10">
    <property type="entry name" value="Histone, subunit A"/>
    <property type="match status" value="1"/>
</dbReference>
<evidence type="ECO:0000256" key="7">
    <source>
        <dbReference type="ARBA" id="ARBA00093657"/>
    </source>
</evidence>
<dbReference type="InterPro" id="IPR009072">
    <property type="entry name" value="Histone-fold"/>
</dbReference>
<evidence type="ECO:0000256" key="5">
    <source>
        <dbReference type="ARBA" id="ARBA00023242"/>
    </source>
</evidence>
<dbReference type="GO" id="GO:0051123">
    <property type="term" value="P:RNA polymerase II preinitiation complex assembly"/>
    <property type="evidence" value="ECO:0007669"/>
    <property type="project" value="TreeGrafter"/>
</dbReference>
<dbReference type="PANTHER" id="PTHR12264">
    <property type="entry name" value="TRANSCRIPTION INITIATION FACTOR TFIID SUBUNIT 12"/>
    <property type="match status" value="1"/>
</dbReference>
<dbReference type="GO" id="GO:0017025">
    <property type="term" value="F:TBP-class protein binding"/>
    <property type="evidence" value="ECO:0007669"/>
    <property type="project" value="TreeGrafter"/>
</dbReference>
<feature type="compositionally biased region" description="Low complexity" evidence="8">
    <location>
        <begin position="130"/>
        <end position="168"/>
    </location>
</feature>
<dbReference type="GO" id="GO:0000124">
    <property type="term" value="C:SAGA complex"/>
    <property type="evidence" value="ECO:0007669"/>
    <property type="project" value="InterPro"/>
</dbReference>
<dbReference type="InterPro" id="IPR037794">
    <property type="entry name" value="TAF12"/>
</dbReference>